<keyword evidence="1" id="KW-1133">Transmembrane helix</keyword>
<dbReference type="EMBL" id="RJJD01000012">
    <property type="protein sequence ID" value="RNI24478.1"/>
    <property type="molecule type" value="Genomic_DNA"/>
</dbReference>
<gene>
    <name evidence="2" type="ORF">EFB08_16715</name>
</gene>
<dbReference type="InterPro" id="IPR025250">
    <property type="entry name" value="DUF4199"/>
</dbReference>
<dbReference type="Proteomes" id="UP000272117">
    <property type="component" value="Unassembled WGS sequence"/>
</dbReference>
<comment type="caution">
    <text evidence="2">The sequence shown here is derived from an EMBL/GenBank/DDBJ whole genome shotgun (WGS) entry which is preliminary data.</text>
</comment>
<feature type="transmembrane region" description="Helical" evidence="1">
    <location>
        <begin position="21"/>
        <end position="40"/>
    </location>
</feature>
<reference evidence="2 3" key="1">
    <citation type="submission" date="2018-11" db="EMBL/GenBank/DDBJ databases">
        <title>Rufibacter latericius sp. nov., isolated from water in Baiyang Lake.</title>
        <authorList>
            <person name="Yang Y."/>
        </authorList>
    </citation>
    <scope>NUCLEOTIDE SEQUENCE [LARGE SCALE GENOMIC DNA]</scope>
    <source>
        <strain evidence="2 3">R-22-1c-1</strain>
    </source>
</reference>
<accession>A0A3M9MII8</accession>
<feature type="transmembrane region" description="Helical" evidence="1">
    <location>
        <begin position="146"/>
        <end position="170"/>
    </location>
</feature>
<dbReference type="Pfam" id="PF13858">
    <property type="entry name" value="DUF4199"/>
    <property type="match status" value="1"/>
</dbReference>
<keyword evidence="1" id="KW-0472">Membrane</keyword>
<dbReference type="OrthoDB" id="1122768at2"/>
<name>A0A3M9MII8_9BACT</name>
<keyword evidence="1" id="KW-0812">Transmembrane</keyword>
<evidence type="ECO:0000313" key="2">
    <source>
        <dbReference type="EMBL" id="RNI24478.1"/>
    </source>
</evidence>
<dbReference type="AlphaFoldDB" id="A0A3M9MII8"/>
<dbReference type="RefSeq" id="WP_123128114.1">
    <property type="nucleotide sequence ID" value="NZ_RJJD01000012.1"/>
</dbReference>
<feature type="transmembrane region" description="Helical" evidence="1">
    <location>
        <begin position="78"/>
        <end position="102"/>
    </location>
</feature>
<organism evidence="2 3">
    <name type="scientific">Rufibacter latericius</name>
    <dbReference type="NCBI Taxonomy" id="2487040"/>
    <lineage>
        <taxon>Bacteria</taxon>
        <taxon>Pseudomonadati</taxon>
        <taxon>Bacteroidota</taxon>
        <taxon>Cytophagia</taxon>
        <taxon>Cytophagales</taxon>
        <taxon>Hymenobacteraceae</taxon>
        <taxon>Rufibacter</taxon>
    </lineage>
</organism>
<feature type="transmembrane region" description="Helical" evidence="1">
    <location>
        <begin position="46"/>
        <end position="66"/>
    </location>
</feature>
<protein>
    <submittedName>
        <fullName evidence="2">DUF4199 domain-containing protein</fullName>
    </submittedName>
</protein>
<sequence>MNEQVLINEPAVTPASVGVRFGIMTGFASIIFSLVLYLTGLHLNKGVSYLGTIIPIIGIVMAYRYYKRENHGFMSYGQGLGTGTILATVSGVLSGVFTYIYLKFVDSNIIQQIRNASIEEMENKGMSDEQIEQATSMTEKFTTPEMMLVFGVVGAVILGFILSLIIAAIMKRNRPEFE</sequence>
<keyword evidence="3" id="KW-1185">Reference proteome</keyword>
<evidence type="ECO:0000313" key="3">
    <source>
        <dbReference type="Proteomes" id="UP000272117"/>
    </source>
</evidence>
<proteinExistence type="predicted"/>
<evidence type="ECO:0000256" key="1">
    <source>
        <dbReference type="SAM" id="Phobius"/>
    </source>
</evidence>